<evidence type="ECO:0008006" key="4">
    <source>
        <dbReference type="Google" id="ProtNLM"/>
    </source>
</evidence>
<name>A0A1H2X5W9_9BACL</name>
<dbReference type="STRING" id="1048340.SAMN05444487_10784"/>
<organism evidence="2 3">
    <name type="scientific">Marininema mesophilum</name>
    <dbReference type="NCBI Taxonomy" id="1048340"/>
    <lineage>
        <taxon>Bacteria</taxon>
        <taxon>Bacillati</taxon>
        <taxon>Bacillota</taxon>
        <taxon>Bacilli</taxon>
        <taxon>Bacillales</taxon>
        <taxon>Thermoactinomycetaceae</taxon>
        <taxon>Marininema</taxon>
    </lineage>
</organism>
<protein>
    <recommendedName>
        <fullName evidence="4">Flp pilus-assembly TadE/G-like</fullName>
    </recommendedName>
</protein>
<reference evidence="2 3" key="1">
    <citation type="submission" date="2016-10" db="EMBL/GenBank/DDBJ databases">
        <authorList>
            <person name="de Groot N.N."/>
        </authorList>
    </citation>
    <scope>NUCLEOTIDE SEQUENCE [LARGE SCALE GENOMIC DNA]</scope>
    <source>
        <strain evidence="2 3">DSM 45610</strain>
    </source>
</reference>
<accession>A0A1H2X5W9</accession>
<dbReference type="Proteomes" id="UP000198534">
    <property type="component" value="Unassembled WGS sequence"/>
</dbReference>
<evidence type="ECO:0000313" key="2">
    <source>
        <dbReference type="EMBL" id="SDW87884.1"/>
    </source>
</evidence>
<keyword evidence="1" id="KW-0812">Transmembrane</keyword>
<feature type="transmembrane region" description="Helical" evidence="1">
    <location>
        <begin position="20"/>
        <end position="41"/>
    </location>
</feature>
<gene>
    <name evidence="2" type="ORF">SAMN05444487_10784</name>
</gene>
<dbReference type="EMBL" id="FNNQ01000007">
    <property type="protein sequence ID" value="SDW87884.1"/>
    <property type="molecule type" value="Genomic_DNA"/>
</dbReference>
<dbReference type="AlphaFoldDB" id="A0A1H2X5W9"/>
<evidence type="ECO:0000256" key="1">
    <source>
        <dbReference type="SAM" id="Phobius"/>
    </source>
</evidence>
<keyword evidence="1" id="KW-0472">Membrane</keyword>
<dbReference type="RefSeq" id="WP_091739130.1">
    <property type="nucleotide sequence ID" value="NZ_FNNQ01000007.1"/>
</dbReference>
<dbReference type="OrthoDB" id="2989680at2"/>
<sequence>MKKITIIIKNTQGNVTTLWVASLPVFAILFMFIGSLAVAWMSHSNSQVAGDAASLAATKKMDGWISGDLAAWLDLHKDNYQEAMGNDAKREAFIRWSVARHRGELVRVVKKYVDKHGAKGKGLITSRSGRLEVQAGTPFKSILAKEYFVKYDIRGSGSGPSRYYLDGISDGAVHVKYNR</sequence>
<keyword evidence="3" id="KW-1185">Reference proteome</keyword>
<proteinExistence type="predicted"/>
<evidence type="ECO:0000313" key="3">
    <source>
        <dbReference type="Proteomes" id="UP000198534"/>
    </source>
</evidence>
<keyword evidence="1" id="KW-1133">Transmembrane helix</keyword>